<dbReference type="InterPro" id="IPR000515">
    <property type="entry name" value="MetI-like"/>
</dbReference>
<sequence>MIRATARWLGSSAALLFVVTVLTFLLSTLAPGDAAKAILSGQTTSYTPEQYLQLRHALGIDQPLPVQYWHWLDGLLHGSLGTDLFSGQPIAEALNGRLAISLSIIVGTVVVSGIAGVGLGVYSAVRGGLSGRLVDGVSLLGLAAPNFWLALVLVEVFAVQFPIFPATGYVSFADDPGEWLRGLVLPVLTLSAGGTAFIARQTRDAMADVLTRGFVVALRAHGIPLRSIIFKHALRNAAIPVVTLLGLMFVSLLGGTVLVESVFAVPGLGQQAVTASSTHNLPMVEGVAFYFTLVVVVVNLLVDISYRLLNPKVRAA</sequence>
<evidence type="ECO:0000256" key="7">
    <source>
        <dbReference type="RuleBase" id="RU363032"/>
    </source>
</evidence>
<dbReference type="GO" id="GO:0005886">
    <property type="term" value="C:plasma membrane"/>
    <property type="evidence" value="ECO:0007669"/>
    <property type="project" value="UniProtKB-SubCell"/>
</dbReference>
<comment type="caution">
    <text evidence="9">The sequence shown here is derived from an EMBL/GenBank/DDBJ whole genome shotgun (WGS) entry which is preliminary data.</text>
</comment>
<dbReference type="RefSeq" id="WP_144590328.1">
    <property type="nucleotide sequence ID" value="NZ_VJWX01000211.1"/>
</dbReference>
<dbReference type="SUPFAM" id="SSF161098">
    <property type="entry name" value="MetI-like"/>
    <property type="match status" value="1"/>
</dbReference>
<keyword evidence="2 7" id="KW-0813">Transport</keyword>
<keyword evidence="3" id="KW-1003">Cell membrane</keyword>
<feature type="domain" description="ABC transmembrane type-1" evidence="8">
    <location>
        <begin position="98"/>
        <end position="302"/>
    </location>
</feature>
<evidence type="ECO:0000256" key="2">
    <source>
        <dbReference type="ARBA" id="ARBA00022448"/>
    </source>
</evidence>
<organism evidence="9 10">
    <name type="scientific">Amycolatopsis rhizosphaerae</name>
    <dbReference type="NCBI Taxonomy" id="2053003"/>
    <lineage>
        <taxon>Bacteria</taxon>
        <taxon>Bacillati</taxon>
        <taxon>Actinomycetota</taxon>
        <taxon>Actinomycetes</taxon>
        <taxon>Pseudonocardiales</taxon>
        <taxon>Pseudonocardiaceae</taxon>
        <taxon>Amycolatopsis</taxon>
    </lineage>
</organism>
<reference evidence="9 10" key="1">
    <citation type="submission" date="2019-07" db="EMBL/GenBank/DDBJ databases">
        <authorList>
            <person name="Duangmal K."/>
            <person name="Teo W.F.A."/>
        </authorList>
    </citation>
    <scope>NUCLEOTIDE SEQUENCE [LARGE SCALE GENOMIC DNA]</scope>
    <source>
        <strain evidence="9 10">TBRC 6029</strain>
    </source>
</reference>
<evidence type="ECO:0000313" key="10">
    <source>
        <dbReference type="Proteomes" id="UP000320011"/>
    </source>
</evidence>
<proteinExistence type="inferred from homology"/>
<dbReference type="Pfam" id="PF00528">
    <property type="entry name" value="BPD_transp_1"/>
    <property type="match status" value="1"/>
</dbReference>
<dbReference type="Gene3D" id="1.10.3720.10">
    <property type="entry name" value="MetI-like"/>
    <property type="match status" value="1"/>
</dbReference>
<gene>
    <name evidence="9" type="ORF">FNH05_20505</name>
</gene>
<feature type="transmembrane region" description="Helical" evidence="7">
    <location>
        <begin position="287"/>
        <end position="309"/>
    </location>
</feature>
<evidence type="ECO:0000259" key="8">
    <source>
        <dbReference type="PROSITE" id="PS50928"/>
    </source>
</evidence>
<protein>
    <submittedName>
        <fullName evidence="9">ABC transporter permease</fullName>
    </submittedName>
</protein>
<dbReference type="CDD" id="cd06261">
    <property type="entry name" value="TM_PBP2"/>
    <property type="match status" value="1"/>
</dbReference>
<keyword evidence="6 7" id="KW-0472">Membrane</keyword>
<feature type="transmembrane region" description="Helical" evidence="7">
    <location>
        <begin position="98"/>
        <end position="125"/>
    </location>
</feature>
<dbReference type="Pfam" id="PF19300">
    <property type="entry name" value="BPD_transp_1_N"/>
    <property type="match status" value="1"/>
</dbReference>
<feature type="transmembrane region" description="Helical" evidence="7">
    <location>
        <begin position="137"/>
        <end position="159"/>
    </location>
</feature>
<feature type="transmembrane region" description="Helical" evidence="7">
    <location>
        <begin position="237"/>
        <end position="259"/>
    </location>
</feature>
<dbReference type="PANTHER" id="PTHR43163">
    <property type="entry name" value="DIPEPTIDE TRANSPORT SYSTEM PERMEASE PROTEIN DPPB-RELATED"/>
    <property type="match status" value="1"/>
</dbReference>
<dbReference type="AlphaFoldDB" id="A0A558C9X7"/>
<evidence type="ECO:0000256" key="1">
    <source>
        <dbReference type="ARBA" id="ARBA00004651"/>
    </source>
</evidence>
<dbReference type="GO" id="GO:0055085">
    <property type="term" value="P:transmembrane transport"/>
    <property type="evidence" value="ECO:0007669"/>
    <property type="project" value="InterPro"/>
</dbReference>
<evidence type="ECO:0000256" key="3">
    <source>
        <dbReference type="ARBA" id="ARBA00022475"/>
    </source>
</evidence>
<dbReference type="EMBL" id="VJWX01000211">
    <property type="protein sequence ID" value="TVT45599.1"/>
    <property type="molecule type" value="Genomic_DNA"/>
</dbReference>
<dbReference type="PROSITE" id="PS50928">
    <property type="entry name" value="ABC_TM1"/>
    <property type="match status" value="1"/>
</dbReference>
<comment type="subcellular location">
    <subcellularLocation>
        <location evidence="1 7">Cell membrane</location>
        <topology evidence="1 7">Multi-pass membrane protein</topology>
    </subcellularLocation>
</comment>
<evidence type="ECO:0000256" key="4">
    <source>
        <dbReference type="ARBA" id="ARBA00022692"/>
    </source>
</evidence>
<feature type="transmembrane region" description="Helical" evidence="7">
    <location>
        <begin position="179"/>
        <end position="199"/>
    </location>
</feature>
<dbReference type="OrthoDB" id="9778910at2"/>
<accession>A0A558C9X7</accession>
<name>A0A558C9X7_9PSEU</name>
<evidence type="ECO:0000256" key="6">
    <source>
        <dbReference type="ARBA" id="ARBA00023136"/>
    </source>
</evidence>
<dbReference type="InterPro" id="IPR045621">
    <property type="entry name" value="BPD_transp_1_N"/>
</dbReference>
<keyword evidence="4 7" id="KW-0812">Transmembrane</keyword>
<keyword evidence="10" id="KW-1185">Reference proteome</keyword>
<dbReference type="Proteomes" id="UP000320011">
    <property type="component" value="Unassembled WGS sequence"/>
</dbReference>
<dbReference type="InterPro" id="IPR035906">
    <property type="entry name" value="MetI-like_sf"/>
</dbReference>
<dbReference type="PANTHER" id="PTHR43163:SF3">
    <property type="entry name" value="PEPTIDE ABC TRANSPORTER PERMEASE PROTEIN"/>
    <property type="match status" value="1"/>
</dbReference>
<reference evidence="9 10" key="2">
    <citation type="submission" date="2019-08" db="EMBL/GenBank/DDBJ databases">
        <title>Amycolatopsis acidicola sp. nov., isolated from peat swamp forest soil.</title>
        <authorList>
            <person name="Srisuk N."/>
        </authorList>
    </citation>
    <scope>NUCLEOTIDE SEQUENCE [LARGE SCALE GENOMIC DNA]</scope>
    <source>
        <strain evidence="9 10">TBRC 6029</strain>
    </source>
</reference>
<keyword evidence="5 7" id="KW-1133">Transmembrane helix</keyword>
<evidence type="ECO:0000256" key="5">
    <source>
        <dbReference type="ARBA" id="ARBA00022989"/>
    </source>
</evidence>
<evidence type="ECO:0000313" key="9">
    <source>
        <dbReference type="EMBL" id="TVT45599.1"/>
    </source>
</evidence>
<comment type="similarity">
    <text evidence="7">Belongs to the binding-protein-dependent transport system permease family.</text>
</comment>